<dbReference type="Proteomes" id="UP000177870">
    <property type="component" value="Chromosome"/>
</dbReference>
<sequence>MGLLYHKRLSNPVFNPSNSNPLESPMVQPPESSTLSLLSSTFSQEVFKLDERLPILMARVWVKPGNFSTQSDLRWDSHNCLSFKTT</sequence>
<feature type="region of interest" description="Disordered" evidence="1">
    <location>
        <begin position="1"/>
        <end position="30"/>
    </location>
</feature>
<organism evidence="2 3">
    <name type="scientific">Moorena producens PAL-8-15-08-1</name>
    <dbReference type="NCBI Taxonomy" id="1458985"/>
    <lineage>
        <taxon>Bacteria</taxon>
        <taxon>Bacillati</taxon>
        <taxon>Cyanobacteriota</taxon>
        <taxon>Cyanophyceae</taxon>
        <taxon>Coleofasciculales</taxon>
        <taxon>Coleofasciculaceae</taxon>
        <taxon>Moorena</taxon>
    </lineage>
</organism>
<protein>
    <submittedName>
        <fullName evidence="2">Uncharacterized protein</fullName>
    </submittedName>
</protein>
<evidence type="ECO:0000256" key="1">
    <source>
        <dbReference type="SAM" id="MobiDB-lite"/>
    </source>
</evidence>
<name>A0A1D8TQP1_9CYAN</name>
<accession>A0A1D8TQP1</accession>
<dbReference type="STRING" id="1458985.BJP34_10900"/>
<gene>
    <name evidence="2" type="ORF">BJP34_10900</name>
</gene>
<dbReference type="AlphaFoldDB" id="A0A1D8TQP1"/>
<dbReference type="EMBL" id="CP017599">
    <property type="protein sequence ID" value="AOW99893.1"/>
    <property type="molecule type" value="Genomic_DNA"/>
</dbReference>
<evidence type="ECO:0000313" key="3">
    <source>
        <dbReference type="Proteomes" id="UP000177870"/>
    </source>
</evidence>
<evidence type="ECO:0000313" key="2">
    <source>
        <dbReference type="EMBL" id="AOW99893.1"/>
    </source>
</evidence>
<dbReference type="KEGG" id="mpro:BJP34_10900"/>
<reference evidence="3" key="1">
    <citation type="submission" date="2016-10" db="EMBL/GenBank/DDBJ databases">
        <title>Comparative genomics uncovers the prolific and rare metabolic potential of the cyanobacterial genus Moorea.</title>
        <authorList>
            <person name="Leao T."/>
            <person name="Castelao G."/>
            <person name="Korobeynikov A."/>
            <person name="Monroe E.A."/>
            <person name="Podell S."/>
            <person name="Glukhov E."/>
            <person name="Allen E."/>
            <person name="Gerwick W.H."/>
            <person name="Gerwick L."/>
        </authorList>
    </citation>
    <scope>NUCLEOTIDE SEQUENCE [LARGE SCALE GENOMIC DNA]</scope>
    <source>
        <strain evidence="3">PAL-8-15-08-1</strain>
    </source>
</reference>
<proteinExistence type="predicted"/>
<feature type="compositionally biased region" description="Low complexity" evidence="1">
    <location>
        <begin position="10"/>
        <end position="21"/>
    </location>
</feature>